<feature type="non-terminal residue" evidence="12">
    <location>
        <position position="1"/>
    </location>
</feature>
<dbReference type="FunFam" id="3.40.50.10810:FF:000005">
    <property type="entry name" value="Photoperiod-independent early flowering 1"/>
    <property type="match status" value="1"/>
</dbReference>
<dbReference type="Proteomes" id="UP000007264">
    <property type="component" value="Unassembled WGS sequence"/>
</dbReference>
<dbReference type="SMART" id="SM00487">
    <property type="entry name" value="DEXDc"/>
    <property type="match status" value="1"/>
</dbReference>
<accession>I0Z5U0</accession>
<dbReference type="SUPFAM" id="SSF52540">
    <property type="entry name" value="P-loop containing nucleoside triphosphate hydrolases"/>
    <property type="match status" value="2"/>
</dbReference>
<keyword evidence="13" id="KW-1185">Reference proteome</keyword>
<keyword evidence="7" id="KW-0238">DNA-binding</keyword>
<dbReference type="Gene3D" id="3.40.50.300">
    <property type="entry name" value="P-loop containing nucleotide triphosphate hydrolases"/>
    <property type="match status" value="1"/>
</dbReference>
<dbReference type="GO" id="GO:0006325">
    <property type="term" value="P:chromatin organization"/>
    <property type="evidence" value="ECO:0007669"/>
    <property type="project" value="UniProtKB-KW"/>
</dbReference>
<feature type="domain" description="Helicase ATP-binding" evidence="10">
    <location>
        <begin position="141"/>
        <end position="306"/>
    </location>
</feature>
<evidence type="ECO:0000259" key="11">
    <source>
        <dbReference type="PROSITE" id="PS51194"/>
    </source>
</evidence>
<keyword evidence="5" id="KW-0067">ATP-binding</keyword>
<evidence type="ECO:0000256" key="5">
    <source>
        <dbReference type="ARBA" id="ARBA00022840"/>
    </source>
</evidence>
<name>I0Z5U0_COCSC</name>
<dbReference type="InterPro" id="IPR014001">
    <property type="entry name" value="Helicase_ATP-bd"/>
</dbReference>
<dbReference type="PROSITE" id="PS51194">
    <property type="entry name" value="HELICASE_CTER"/>
    <property type="match status" value="1"/>
</dbReference>
<dbReference type="GO" id="GO:0004386">
    <property type="term" value="F:helicase activity"/>
    <property type="evidence" value="ECO:0007669"/>
    <property type="project" value="UniProtKB-KW"/>
</dbReference>
<dbReference type="Pfam" id="PF00271">
    <property type="entry name" value="Helicase_C"/>
    <property type="match status" value="1"/>
</dbReference>
<evidence type="ECO:0000313" key="13">
    <source>
        <dbReference type="Proteomes" id="UP000007264"/>
    </source>
</evidence>
<keyword evidence="4" id="KW-0347">Helicase</keyword>
<dbReference type="InterPro" id="IPR000330">
    <property type="entry name" value="SNF2_N"/>
</dbReference>
<dbReference type="PANTHER" id="PTHR10799">
    <property type="entry name" value="SNF2/RAD54 HELICASE FAMILY"/>
    <property type="match status" value="1"/>
</dbReference>
<protein>
    <recommendedName>
        <fullName evidence="14">SNF2 family DNA-dependent ATPase</fullName>
    </recommendedName>
</protein>
<evidence type="ECO:0000256" key="3">
    <source>
        <dbReference type="ARBA" id="ARBA00022801"/>
    </source>
</evidence>
<dbReference type="Gene3D" id="3.40.50.10810">
    <property type="entry name" value="Tandem AAA-ATPase domain"/>
    <property type="match status" value="1"/>
</dbReference>
<evidence type="ECO:0000313" key="12">
    <source>
        <dbReference type="EMBL" id="EIE26009.1"/>
    </source>
</evidence>
<comment type="caution">
    <text evidence="12">The sequence shown here is derived from an EMBL/GenBank/DDBJ whole genome shotgun (WGS) entry which is preliminary data.</text>
</comment>
<feature type="domain" description="Helicase C-terminal" evidence="11">
    <location>
        <begin position="442"/>
        <end position="609"/>
    </location>
</feature>
<dbReference type="GO" id="GO:0003677">
    <property type="term" value="F:DNA binding"/>
    <property type="evidence" value="ECO:0007669"/>
    <property type="project" value="UniProtKB-KW"/>
</dbReference>
<dbReference type="RefSeq" id="XP_005650553.1">
    <property type="nucleotide sequence ID" value="XM_005650496.1"/>
</dbReference>
<evidence type="ECO:0000256" key="6">
    <source>
        <dbReference type="ARBA" id="ARBA00022853"/>
    </source>
</evidence>
<dbReference type="Pfam" id="PF00176">
    <property type="entry name" value="SNF2-rel_dom"/>
    <property type="match status" value="1"/>
</dbReference>
<reference evidence="12 13" key="1">
    <citation type="journal article" date="2012" name="Genome Biol.">
        <title>The genome of the polar eukaryotic microalga coccomyxa subellipsoidea reveals traits of cold adaptation.</title>
        <authorList>
            <person name="Blanc G."/>
            <person name="Agarkova I."/>
            <person name="Grimwood J."/>
            <person name="Kuo A."/>
            <person name="Brueggeman A."/>
            <person name="Dunigan D."/>
            <person name="Gurnon J."/>
            <person name="Ladunga I."/>
            <person name="Lindquist E."/>
            <person name="Lucas S."/>
            <person name="Pangilinan J."/>
            <person name="Proschold T."/>
            <person name="Salamov A."/>
            <person name="Schmutz J."/>
            <person name="Weeks D."/>
            <person name="Yamada T."/>
            <person name="Claverie J.M."/>
            <person name="Grigoriev I."/>
            <person name="Van Etten J."/>
            <person name="Lomsadze A."/>
            <person name="Borodovsky M."/>
        </authorList>
    </citation>
    <scope>NUCLEOTIDE SEQUENCE [LARGE SCALE GENOMIC DNA]</scope>
    <source>
        <strain evidence="12 13">C-169</strain>
    </source>
</reference>
<dbReference type="STRING" id="574566.I0Z5U0"/>
<dbReference type="GO" id="GO:0005634">
    <property type="term" value="C:nucleus"/>
    <property type="evidence" value="ECO:0007669"/>
    <property type="project" value="UniProtKB-SubCell"/>
</dbReference>
<evidence type="ECO:0000259" key="10">
    <source>
        <dbReference type="PROSITE" id="PS51192"/>
    </source>
</evidence>
<dbReference type="SMART" id="SM00490">
    <property type="entry name" value="HELICc"/>
    <property type="match status" value="1"/>
</dbReference>
<dbReference type="InterPro" id="IPR049730">
    <property type="entry name" value="SNF2/RAD54-like_C"/>
</dbReference>
<dbReference type="InterPro" id="IPR001650">
    <property type="entry name" value="Helicase_C-like"/>
</dbReference>
<evidence type="ECO:0000256" key="4">
    <source>
        <dbReference type="ARBA" id="ARBA00022806"/>
    </source>
</evidence>
<comment type="subcellular location">
    <subcellularLocation>
        <location evidence="1">Nucleus</location>
    </subcellularLocation>
</comment>
<evidence type="ECO:0000256" key="8">
    <source>
        <dbReference type="ARBA" id="ARBA00023242"/>
    </source>
</evidence>
<organism evidence="12 13">
    <name type="scientific">Coccomyxa subellipsoidea (strain C-169)</name>
    <name type="common">Green microalga</name>
    <dbReference type="NCBI Taxonomy" id="574566"/>
    <lineage>
        <taxon>Eukaryota</taxon>
        <taxon>Viridiplantae</taxon>
        <taxon>Chlorophyta</taxon>
        <taxon>core chlorophytes</taxon>
        <taxon>Trebouxiophyceae</taxon>
        <taxon>Trebouxiophyceae incertae sedis</taxon>
        <taxon>Coccomyxaceae</taxon>
        <taxon>Coccomyxa</taxon>
        <taxon>Coccomyxa subellipsoidea</taxon>
    </lineage>
</organism>
<evidence type="ECO:0008006" key="14">
    <source>
        <dbReference type="Google" id="ProtNLM"/>
    </source>
</evidence>
<dbReference type="PROSITE" id="PS51192">
    <property type="entry name" value="HELICASE_ATP_BIND_1"/>
    <property type="match status" value="1"/>
</dbReference>
<keyword evidence="3" id="KW-0378">Hydrolase</keyword>
<dbReference type="GO" id="GO:0005524">
    <property type="term" value="F:ATP binding"/>
    <property type="evidence" value="ECO:0007669"/>
    <property type="project" value="UniProtKB-KW"/>
</dbReference>
<feature type="compositionally biased region" description="Polar residues" evidence="9">
    <location>
        <begin position="669"/>
        <end position="679"/>
    </location>
</feature>
<dbReference type="CDD" id="cd18793">
    <property type="entry name" value="SF2_C_SNF"/>
    <property type="match status" value="1"/>
</dbReference>
<keyword evidence="2" id="KW-0547">Nucleotide-binding</keyword>
<evidence type="ECO:0000256" key="2">
    <source>
        <dbReference type="ARBA" id="ARBA00022741"/>
    </source>
</evidence>
<keyword evidence="6" id="KW-0156">Chromatin regulator</keyword>
<dbReference type="AlphaFoldDB" id="I0Z5U0"/>
<gene>
    <name evidence="12" type="ORF">COCSUDRAFT_12787</name>
</gene>
<evidence type="ECO:0000256" key="1">
    <source>
        <dbReference type="ARBA" id="ARBA00004123"/>
    </source>
</evidence>
<evidence type="ECO:0000256" key="7">
    <source>
        <dbReference type="ARBA" id="ARBA00023125"/>
    </source>
</evidence>
<dbReference type="eggNOG" id="KOG0386">
    <property type="taxonomic scope" value="Eukaryota"/>
</dbReference>
<dbReference type="InterPro" id="IPR027417">
    <property type="entry name" value="P-loop_NTPase"/>
</dbReference>
<sequence>KRRMQRNNGVKAWHGREGRRIGREAAARIVALREQNYEEYLRLARTTKDKRLRTLLDKTDAIISDLGLKVLQLPPAGEEAAAELRKKEEDLDAETLHLLHTQRQYYDSVHVIKEKACAQLLAMLQGGTLRAYQLGGVKFLVSLVNNRINGILADEMGLGKTIQTIATLAFLQESKRNNGPHLILAPKATLSNWMNEFGKWAPSMGVVLYDGGMEERRAIRAQHLDKPAFHALVTHYDLIIRDKNALKKIQWELLVVDEGHRLKNAESKLAEILRTYAFKHRVLLTGTPIQNSLAELWALLNFVLPQVFNSSDSFDEWFAAPFKDVAVQLNEEEQLLVITRLHQVLRPFMLRRTKREVETELPGKTEHILRCDLSAWQQLWYRQIAEEGRVAVEGKAARSLRNSAMHLRKACNHPFLFLAGQHPPYEPADAEEIVRASGKIHALDNILPKLRATGHRVLLFSQMTRALDVIQDYLDLRAIPHLRLDGTTKTDDRGRMLAEFNAEDSPYFIFLLSTRAGGLGLNLQTADTVLMFDSDWNPQMDLQAGDRAHRIGQKKAVLVLVLVAAGTIEEAILDRAQQKRDIDAKVIQAGMFNDESTHKERVQVLQSLMAKGTGDVGSGVHTPREINQLLARTDAEFRTFQQMDREKRSLGSKAAQLMTLDEVPKFVFEQTSEAKSGTASDEEGLDDIMDPRQRRRLLRKSVAQSEVSQPWPLLTLMLHPTALFR</sequence>
<dbReference type="OrthoDB" id="5857104at2759"/>
<dbReference type="EMBL" id="AGSI01000003">
    <property type="protein sequence ID" value="EIE26009.1"/>
    <property type="molecule type" value="Genomic_DNA"/>
</dbReference>
<feature type="region of interest" description="Disordered" evidence="9">
    <location>
        <begin position="669"/>
        <end position="690"/>
    </location>
</feature>
<keyword evidence="8" id="KW-0539">Nucleus</keyword>
<proteinExistence type="predicted"/>
<dbReference type="GeneID" id="17044013"/>
<dbReference type="InterPro" id="IPR038718">
    <property type="entry name" value="SNF2-like_sf"/>
</dbReference>
<dbReference type="GO" id="GO:0016787">
    <property type="term" value="F:hydrolase activity"/>
    <property type="evidence" value="ECO:0007669"/>
    <property type="project" value="UniProtKB-KW"/>
</dbReference>
<dbReference type="KEGG" id="csl:COCSUDRAFT_12787"/>
<evidence type="ECO:0000256" key="9">
    <source>
        <dbReference type="SAM" id="MobiDB-lite"/>
    </source>
</evidence>